<feature type="site" description="Cleavage; by autolysis" evidence="2">
    <location>
        <begin position="246"/>
        <end position="247"/>
    </location>
</feature>
<dbReference type="GO" id="GO:0004298">
    <property type="term" value="F:threonine-type endopeptidase activity"/>
    <property type="evidence" value="ECO:0007669"/>
    <property type="project" value="InterPro"/>
</dbReference>
<keyword evidence="5" id="KW-1185">Reference proteome</keyword>
<dbReference type="GO" id="GO:0005737">
    <property type="term" value="C:cytoplasm"/>
    <property type="evidence" value="ECO:0007669"/>
    <property type="project" value="TreeGrafter"/>
</dbReference>
<dbReference type="AlphaFoldDB" id="A0A507DSI1"/>
<protein>
    <submittedName>
        <fullName evidence="4">Uncharacterized protein</fullName>
    </submittedName>
</protein>
<evidence type="ECO:0000313" key="4">
    <source>
        <dbReference type="EMBL" id="TPX53830.1"/>
    </source>
</evidence>
<organism evidence="4 5">
    <name type="scientific">Powellomyces hirtus</name>
    <dbReference type="NCBI Taxonomy" id="109895"/>
    <lineage>
        <taxon>Eukaryota</taxon>
        <taxon>Fungi</taxon>
        <taxon>Fungi incertae sedis</taxon>
        <taxon>Chytridiomycota</taxon>
        <taxon>Chytridiomycota incertae sedis</taxon>
        <taxon>Chytridiomycetes</taxon>
        <taxon>Spizellomycetales</taxon>
        <taxon>Powellomycetaceae</taxon>
        <taxon>Powellomyces</taxon>
    </lineage>
</organism>
<dbReference type="GO" id="GO:0051604">
    <property type="term" value="P:protein maturation"/>
    <property type="evidence" value="ECO:0007669"/>
    <property type="project" value="TreeGrafter"/>
</dbReference>
<gene>
    <name evidence="4" type="ORF">PhCBS80983_g06146</name>
</gene>
<name>A0A507DSI1_9FUNG</name>
<comment type="caution">
    <text evidence="4">The sequence shown here is derived from an EMBL/GenBank/DDBJ whole genome shotgun (WGS) entry which is preliminary data.</text>
</comment>
<evidence type="ECO:0000256" key="1">
    <source>
        <dbReference type="PIRSR" id="PIRSR600246-1"/>
    </source>
</evidence>
<feature type="region of interest" description="Disordered" evidence="3">
    <location>
        <begin position="195"/>
        <end position="218"/>
    </location>
</feature>
<dbReference type="SUPFAM" id="SSF56235">
    <property type="entry name" value="N-terminal nucleophile aminohydrolases (Ntn hydrolases)"/>
    <property type="match status" value="1"/>
</dbReference>
<dbReference type="InterPro" id="IPR000246">
    <property type="entry name" value="Peptidase_T2"/>
</dbReference>
<accession>A0A507DSI1</accession>
<dbReference type="PANTHER" id="PTHR10188">
    <property type="entry name" value="L-ASPARAGINASE"/>
    <property type="match status" value="1"/>
</dbReference>
<reference evidence="4 5" key="1">
    <citation type="journal article" date="2019" name="Sci. Rep.">
        <title>Comparative genomics of chytrid fungi reveal insights into the obligate biotrophic and pathogenic lifestyle of Synchytrium endobioticum.</title>
        <authorList>
            <person name="van de Vossenberg B.T.L.H."/>
            <person name="Warris S."/>
            <person name="Nguyen H.D.T."/>
            <person name="van Gent-Pelzer M.P.E."/>
            <person name="Joly D.L."/>
            <person name="van de Geest H.C."/>
            <person name="Bonants P.J.M."/>
            <person name="Smith D.S."/>
            <person name="Levesque C.A."/>
            <person name="van der Lee T.A.J."/>
        </authorList>
    </citation>
    <scope>NUCLEOTIDE SEQUENCE [LARGE SCALE GENOMIC DNA]</scope>
    <source>
        <strain evidence="4 5">CBS 809.83</strain>
    </source>
</reference>
<proteinExistence type="predicted"/>
<dbReference type="PANTHER" id="PTHR10188:SF8">
    <property type="entry name" value="THREONINE ASPARTASE 1"/>
    <property type="match status" value="1"/>
</dbReference>
<dbReference type="Pfam" id="PF01112">
    <property type="entry name" value="Asparaginase_2"/>
    <property type="match status" value="1"/>
</dbReference>
<dbReference type="InterPro" id="IPR029055">
    <property type="entry name" value="Ntn_hydrolases_N"/>
</dbReference>
<evidence type="ECO:0000313" key="5">
    <source>
        <dbReference type="Proteomes" id="UP000318582"/>
    </source>
</evidence>
<feature type="compositionally biased region" description="Polar residues" evidence="3">
    <location>
        <begin position="202"/>
        <end position="211"/>
    </location>
</feature>
<dbReference type="EMBL" id="QEAQ01000187">
    <property type="protein sequence ID" value="TPX53830.1"/>
    <property type="molecule type" value="Genomic_DNA"/>
</dbReference>
<dbReference type="STRING" id="109895.A0A507DSI1"/>
<dbReference type="Gene3D" id="3.60.20.30">
    <property type="entry name" value="(Glycosyl)asparaginase"/>
    <property type="match status" value="1"/>
</dbReference>
<sequence>MPFICVHAGAGYHSPSSHAPLAALITSALCAGWSTLHQTHSSLSATEALITHLESSPLTNAGVGSNLTIDGTVECDASIMDGATGAFGAVGALVGVANPVVAARHVMTEGMREGACGRINPLVLVGEGAREWCRKREGVVECEHPSDLITPESRRRWKRHLQYLRDADTDADGDETSAADSKVYAMSAKRRRISDPEVKSGVTASESTSGMAPNGGASAVLGLQKPHQPATAANDTDIFLKTTRNDTVGAITMSDTGHLTSGVSSGGISLKLPGRLGSAAQYACGTWAQQTGLVSVACSASGTGEQIIKTLFARECATRVMRAANVADELKRIMTEFLNDPWLQGYTDKHAGVILFRSEKIVDKESGVVKEMKEFWWAHTTETFAIGWMSGNSTHPHVKISSLSTGSDGAKSKFKIQGGKV</sequence>
<evidence type="ECO:0000256" key="3">
    <source>
        <dbReference type="SAM" id="MobiDB-lite"/>
    </source>
</evidence>
<dbReference type="Proteomes" id="UP000318582">
    <property type="component" value="Unassembled WGS sequence"/>
</dbReference>
<dbReference type="CDD" id="cd04514">
    <property type="entry name" value="Taspase1_like"/>
    <property type="match status" value="1"/>
</dbReference>
<feature type="active site" description="Nucleophile" evidence="1">
    <location>
        <position position="247"/>
    </location>
</feature>
<evidence type="ECO:0000256" key="2">
    <source>
        <dbReference type="PIRSR" id="PIRSR600246-3"/>
    </source>
</evidence>
<dbReference type="InterPro" id="IPR037464">
    <property type="entry name" value="Taspase1"/>
</dbReference>